<comment type="caution">
    <text evidence="1">The sequence shown here is derived from an EMBL/GenBank/DDBJ whole genome shotgun (WGS) entry which is preliminary data.</text>
</comment>
<protein>
    <submittedName>
        <fullName evidence="1">Uncharacterized protein</fullName>
    </submittedName>
</protein>
<evidence type="ECO:0000313" key="1">
    <source>
        <dbReference type="EMBL" id="KAI3706776.1"/>
    </source>
</evidence>
<dbReference type="EMBL" id="CM042054">
    <property type="protein sequence ID" value="KAI3706776.1"/>
    <property type="molecule type" value="Genomic_DNA"/>
</dbReference>
<keyword evidence="2" id="KW-1185">Reference proteome</keyword>
<sequence>MKVQNPHLSFNPKIYHTCPPSVWSHIFTPLISSFNDLHCYLHLSLATISIAGCISFRLFSFPQNKNQDLMKNLINNPVQVPSPP</sequence>
<organism evidence="1 2">
    <name type="scientific">Arctium lappa</name>
    <name type="common">Greater burdock</name>
    <name type="synonym">Lappa major</name>
    <dbReference type="NCBI Taxonomy" id="4217"/>
    <lineage>
        <taxon>Eukaryota</taxon>
        <taxon>Viridiplantae</taxon>
        <taxon>Streptophyta</taxon>
        <taxon>Embryophyta</taxon>
        <taxon>Tracheophyta</taxon>
        <taxon>Spermatophyta</taxon>
        <taxon>Magnoliopsida</taxon>
        <taxon>eudicotyledons</taxon>
        <taxon>Gunneridae</taxon>
        <taxon>Pentapetalae</taxon>
        <taxon>asterids</taxon>
        <taxon>campanulids</taxon>
        <taxon>Asterales</taxon>
        <taxon>Asteraceae</taxon>
        <taxon>Carduoideae</taxon>
        <taxon>Cardueae</taxon>
        <taxon>Arctiinae</taxon>
        <taxon>Arctium</taxon>
    </lineage>
</organism>
<name>A0ACB9A9U9_ARCLA</name>
<reference evidence="2" key="1">
    <citation type="journal article" date="2022" name="Mol. Ecol. Resour.">
        <title>The genomes of chicory, endive, great burdock and yacon provide insights into Asteraceae palaeo-polyploidization history and plant inulin production.</title>
        <authorList>
            <person name="Fan W."/>
            <person name="Wang S."/>
            <person name="Wang H."/>
            <person name="Wang A."/>
            <person name="Jiang F."/>
            <person name="Liu H."/>
            <person name="Zhao H."/>
            <person name="Xu D."/>
            <person name="Zhang Y."/>
        </authorList>
    </citation>
    <scope>NUCLEOTIDE SEQUENCE [LARGE SCALE GENOMIC DNA]</scope>
    <source>
        <strain evidence="2">cv. Niubang</strain>
    </source>
</reference>
<reference evidence="1 2" key="2">
    <citation type="journal article" date="2022" name="Mol. Ecol. Resour.">
        <title>The genomes of chicory, endive, great burdock and yacon provide insights into Asteraceae paleo-polyploidization history and plant inulin production.</title>
        <authorList>
            <person name="Fan W."/>
            <person name="Wang S."/>
            <person name="Wang H."/>
            <person name="Wang A."/>
            <person name="Jiang F."/>
            <person name="Liu H."/>
            <person name="Zhao H."/>
            <person name="Xu D."/>
            <person name="Zhang Y."/>
        </authorList>
    </citation>
    <scope>NUCLEOTIDE SEQUENCE [LARGE SCALE GENOMIC DNA]</scope>
    <source>
        <strain evidence="2">cv. Niubang</strain>
    </source>
</reference>
<evidence type="ECO:0000313" key="2">
    <source>
        <dbReference type="Proteomes" id="UP001055879"/>
    </source>
</evidence>
<gene>
    <name evidence="1" type="ORF">L6452_24736</name>
</gene>
<accession>A0ACB9A9U9</accession>
<proteinExistence type="predicted"/>
<dbReference type="Proteomes" id="UP001055879">
    <property type="component" value="Linkage Group LG08"/>
</dbReference>